<name>A0A4S4KRG7_9APHY</name>
<gene>
    <name evidence="2" type="ORF">EW026_g2023</name>
</gene>
<protein>
    <submittedName>
        <fullName evidence="2">Uncharacterized protein</fullName>
    </submittedName>
</protein>
<evidence type="ECO:0000313" key="3">
    <source>
        <dbReference type="Proteomes" id="UP000309038"/>
    </source>
</evidence>
<proteinExistence type="predicted"/>
<dbReference type="EMBL" id="SGPJ01000047">
    <property type="protein sequence ID" value="THH00528.1"/>
    <property type="molecule type" value="Genomic_DNA"/>
</dbReference>
<keyword evidence="3" id="KW-1185">Reference proteome</keyword>
<feature type="region of interest" description="Disordered" evidence="1">
    <location>
        <begin position="1"/>
        <end position="64"/>
    </location>
</feature>
<feature type="region of interest" description="Disordered" evidence="1">
    <location>
        <begin position="94"/>
        <end position="130"/>
    </location>
</feature>
<sequence length="541" mass="60049">MAKTVQKKKAVAVAPPPRLSTRAKNASAHPGLVDLSEDSDPERTQRNSKRKAVRAKAKEVKEKKGQNLAEMEQLILKLQNEIAKRDAEVVNTRVECPNMPVDPEDSELVHPMPASSPIEETEEPVVPPSSPIEEVFDANVVMSDERAESAGYEPSRPGSPFQADIDFDAAASDMEAEETDVDESDVPMIPGGPLRRTNAAFFGRNHQGDVVALDRTPSRNSYALDKLPKKQNQPKKRKATANEDDLPEAPCSSKAAGKKVAKPIAMAIWKVRVVPSYIHFVATLTNPWDADSTEEEIDALQQSWAAWFPQHNVLVTPGSAIYKVAVQRLYEWRSGIGKKGVVAVEWFWKERGIDTVQARRKYVATHLQPGFLCMYRDDTNGRGSFQADVLMKTFAAYLTICDPTSGNIVDFGTPIGALGMCAAAVERGFLLYQTGKIQSEQEQKDDIQAAMLEGDTELAKELKALHVRLRTFSESSWGKPTQEYVQAITRLSSKRWEWIIKEGLKYCVKHSKALLQIRAMGEQDDRALMIVDNDDNSGNSD</sequence>
<comment type="caution">
    <text evidence="2">The sequence shown here is derived from an EMBL/GenBank/DDBJ whole genome shotgun (WGS) entry which is preliminary data.</text>
</comment>
<dbReference type="AlphaFoldDB" id="A0A4S4KRG7"/>
<evidence type="ECO:0000313" key="2">
    <source>
        <dbReference type="EMBL" id="THH00528.1"/>
    </source>
</evidence>
<accession>A0A4S4KRG7</accession>
<feature type="compositionally biased region" description="Basic residues" evidence="1">
    <location>
        <begin position="1"/>
        <end position="10"/>
    </location>
</feature>
<feature type="compositionally biased region" description="Basic residues" evidence="1">
    <location>
        <begin position="46"/>
        <end position="55"/>
    </location>
</feature>
<reference evidence="2 3" key="1">
    <citation type="submission" date="2019-02" db="EMBL/GenBank/DDBJ databases">
        <title>Genome sequencing of the rare red list fungi Phlebia centrifuga.</title>
        <authorList>
            <person name="Buettner E."/>
            <person name="Kellner H."/>
        </authorList>
    </citation>
    <scope>NUCLEOTIDE SEQUENCE [LARGE SCALE GENOMIC DNA]</scope>
    <source>
        <strain evidence="2 3">DSM 108282</strain>
    </source>
</reference>
<evidence type="ECO:0000256" key="1">
    <source>
        <dbReference type="SAM" id="MobiDB-lite"/>
    </source>
</evidence>
<dbReference type="Proteomes" id="UP000309038">
    <property type="component" value="Unassembled WGS sequence"/>
</dbReference>
<organism evidence="2 3">
    <name type="scientific">Hermanssonia centrifuga</name>
    <dbReference type="NCBI Taxonomy" id="98765"/>
    <lineage>
        <taxon>Eukaryota</taxon>
        <taxon>Fungi</taxon>
        <taxon>Dikarya</taxon>
        <taxon>Basidiomycota</taxon>
        <taxon>Agaricomycotina</taxon>
        <taxon>Agaricomycetes</taxon>
        <taxon>Polyporales</taxon>
        <taxon>Meruliaceae</taxon>
        <taxon>Hermanssonia</taxon>
    </lineage>
</organism>
<feature type="region of interest" description="Disordered" evidence="1">
    <location>
        <begin position="213"/>
        <end position="253"/>
    </location>
</feature>